<comment type="caution">
    <text evidence="5">The sequence shown here is derived from an EMBL/GenBank/DDBJ whole genome shotgun (WGS) entry which is preliminary data.</text>
</comment>
<organism evidence="5 6">
    <name type="scientific">Paenibacillus solanacearum</name>
    <dbReference type="NCBI Taxonomy" id="2048548"/>
    <lineage>
        <taxon>Bacteria</taxon>
        <taxon>Bacillati</taxon>
        <taxon>Bacillota</taxon>
        <taxon>Bacilli</taxon>
        <taxon>Bacillales</taxon>
        <taxon>Paenibacillaceae</taxon>
        <taxon>Paenibacillus</taxon>
    </lineage>
</organism>
<dbReference type="GO" id="GO:0071555">
    <property type="term" value="P:cell wall organization"/>
    <property type="evidence" value="ECO:0007669"/>
    <property type="project" value="TreeGrafter"/>
</dbReference>
<gene>
    <name evidence="5" type="primary">pbp</name>
    <name evidence="5" type="ORF">PAESOLCIP111_04320</name>
</gene>
<dbReference type="GO" id="GO:0008658">
    <property type="term" value="F:penicillin binding"/>
    <property type="evidence" value="ECO:0007669"/>
    <property type="project" value="InterPro"/>
</dbReference>
<sequence>MNKTKLFLVLVLMTVAVGCRDKPLSPEDRLQSFLSAWARHDYEVMYEALSSRARAAMPQETFVQRHRSIYEGIEATRLAPAMVPETAQGNASSASSARANRAPIRFRMEMDTFVGPVKYESTAVMVKEQNQWLVDWTPSMIFPQLGEGDKVRALTLKAKRGELVDRIGRGLAVNEDKLEIGLVPQQLPEPASDTIGTLAGLLQVSAGDLEQKLKAAWVKPDMFVPVALLAKDDERLRRIIAVKGVATQTKKVRAYPYQEAAAHLTGYVGKISAEEWEKRKAQGYGQDDFVGKAGLEQVFEQQLRGKDGGRIYITDAGGKEKAELARRSAEDGATIHLTIDAALQSMIYEQMASDTGAGAAVHPLTGEVLALVSAPSYDPNAFISGVSPERWKQWTEDKRKPLLNRFARTFSPGSAFKPITGAIALQTGVITPELTRTIAGKQWKKDGSWGNYSVTRVSEAASSVDLLKALLYSDNIYFAQTALELGSDRFMAEAGKFGFGETLPLPYPFDKSTLAAKRMNNEIQLADSGYGQGEVQMNPLHVALTYTAFVNGGDMIAPVLLREEGGTKGGATWKKQVISPEVASVIQQDLIQVIENPAGTGRGARISGVTLAGKTGTAERKQSQGTTGNEDGWFVAYNTEQPRLLLALMAEDVQNLGGSRHLAAKVKQVFTQYLSMKY</sequence>
<dbReference type="Pfam" id="PF03717">
    <property type="entry name" value="PBP_dimer"/>
    <property type="match status" value="1"/>
</dbReference>
<evidence type="ECO:0000313" key="5">
    <source>
        <dbReference type="EMBL" id="CAG7642285.1"/>
    </source>
</evidence>
<name>A0A916K450_9BACL</name>
<reference evidence="5" key="1">
    <citation type="submission" date="2021-06" db="EMBL/GenBank/DDBJ databases">
        <authorList>
            <person name="Criscuolo A."/>
        </authorList>
    </citation>
    <scope>NUCLEOTIDE SEQUENCE</scope>
    <source>
        <strain evidence="5">CIP111600</strain>
    </source>
</reference>
<evidence type="ECO:0000256" key="1">
    <source>
        <dbReference type="ARBA" id="ARBA00007171"/>
    </source>
</evidence>
<dbReference type="InterPro" id="IPR007887">
    <property type="entry name" value="MecA_N"/>
</dbReference>
<evidence type="ECO:0000259" key="3">
    <source>
        <dbReference type="Pfam" id="PF03717"/>
    </source>
</evidence>
<evidence type="ECO:0000313" key="6">
    <source>
        <dbReference type="Proteomes" id="UP000693672"/>
    </source>
</evidence>
<evidence type="ECO:0000259" key="2">
    <source>
        <dbReference type="Pfam" id="PF00905"/>
    </source>
</evidence>
<evidence type="ECO:0000259" key="4">
    <source>
        <dbReference type="Pfam" id="PF05223"/>
    </source>
</evidence>
<dbReference type="GO" id="GO:0046677">
    <property type="term" value="P:response to antibiotic"/>
    <property type="evidence" value="ECO:0007669"/>
    <property type="project" value="InterPro"/>
</dbReference>
<protein>
    <submittedName>
        <fullName evidence="5">Beta-lactam-inducible penicillin-binding protein</fullName>
    </submittedName>
</protein>
<keyword evidence="6" id="KW-1185">Reference proteome</keyword>
<dbReference type="PROSITE" id="PS51257">
    <property type="entry name" value="PROKAR_LIPOPROTEIN"/>
    <property type="match status" value="1"/>
</dbReference>
<dbReference type="Proteomes" id="UP000693672">
    <property type="component" value="Unassembled WGS sequence"/>
</dbReference>
<dbReference type="RefSeq" id="WP_218094044.1">
    <property type="nucleotide sequence ID" value="NZ_CAJVAS010000023.1"/>
</dbReference>
<dbReference type="PANTHER" id="PTHR30627">
    <property type="entry name" value="PEPTIDOGLYCAN D,D-TRANSPEPTIDASE"/>
    <property type="match status" value="1"/>
</dbReference>
<dbReference type="GO" id="GO:0005886">
    <property type="term" value="C:plasma membrane"/>
    <property type="evidence" value="ECO:0007669"/>
    <property type="project" value="TreeGrafter"/>
</dbReference>
<accession>A0A916K450</accession>
<proteinExistence type="inferred from homology"/>
<dbReference type="Pfam" id="PF00905">
    <property type="entry name" value="Transpeptidase"/>
    <property type="match status" value="1"/>
</dbReference>
<feature type="domain" description="Penicillin-binding protein dimerisation" evidence="3">
    <location>
        <begin position="156"/>
        <end position="323"/>
    </location>
</feature>
<dbReference type="InterPro" id="IPR050515">
    <property type="entry name" value="Beta-lactam/transpept"/>
</dbReference>
<dbReference type="Pfam" id="PF05223">
    <property type="entry name" value="MecA_N"/>
    <property type="match status" value="1"/>
</dbReference>
<dbReference type="PANTHER" id="PTHR30627:SF25">
    <property type="entry name" value="PENICILLIN-BINDING PROTEIN 3"/>
    <property type="match status" value="1"/>
</dbReference>
<feature type="domain" description="Penicillin-binding protein transpeptidase" evidence="2">
    <location>
        <begin position="359"/>
        <end position="665"/>
    </location>
</feature>
<dbReference type="AlphaFoldDB" id="A0A916K450"/>
<dbReference type="InterPro" id="IPR001460">
    <property type="entry name" value="PCN-bd_Tpept"/>
</dbReference>
<dbReference type="GO" id="GO:0071972">
    <property type="term" value="F:peptidoglycan L,D-transpeptidase activity"/>
    <property type="evidence" value="ECO:0007669"/>
    <property type="project" value="TreeGrafter"/>
</dbReference>
<feature type="domain" description="NTF2-like N-terminal transpeptidase" evidence="4">
    <location>
        <begin position="25"/>
        <end position="149"/>
    </location>
</feature>
<dbReference type="EMBL" id="CAJVAS010000023">
    <property type="protein sequence ID" value="CAG7642285.1"/>
    <property type="molecule type" value="Genomic_DNA"/>
</dbReference>
<dbReference type="InterPro" id="IPR005311">
    <property type="entry name" value="PBP_dimer"/>
</dbReference>
<comment type="similarity">
    <text evidence="1">Belongs to the transpeptidase family.</text>
</comment>